<dbReference type="InterPro" id="IPR015422">
    <property type="entry name" value="PyrdxlP-dep_Trfase_small"/>
</dbReference>
<sequence>MARRPTRFLTKPSSRMHEELSRGTDVWTFFNQGVFPTAVNLGQGFMNWKPPSFLLDRLLQESKERVELHHYSPARGRPRLLKAISDTYSASFRKPAAGSTDMWDGKVDVDDTGLPVQRPCSDEKLDPMSEIVVTAGANEGMYSAATAFLEEGDEVILFEPFFDQYVCETTFNGGVPVYVPMVPPSSGERAVSGNDWQFDWDLLEKTLARPRAKLLFLNTPYNPIGKVCTLPELQRLAALCIKYDILVIADEVYDCLTYDNHEHIRLASISGMWERTLTVGSAGKSFACTGWRVGWVIGPAHLITPTMAAHVRITFCVNSIASEGTAIGLEMALQEHFFEQQRQEYDARRQELMTALDRLGLPYTVPHGSYFILVDASRIHVPEDFALPDDVRAKARDYHVCWFIGHVCDVIVLPATAFYSKENAHIGERFIRLAFCKDHQIVEAARRLDKSTGMPAPNVQAAPHWGGENKLGLWDLPFATMAETVPARTRPRSRVQEKSDAVDRDMRRRRRKSRHSAQAPNDAFVDAPEPLDLGNDRSYTAHRTAADEAVGFHTPAPKPRAKRSLRTKNSERPSSSPPPLQKRSAQEPRPHGRRVKEHRAHRPHAHSSMDDEEYRARRAARRERRRREREAAAAVTTESVPASDEPVRRATRTPRPIPTKEAEPVQPSPIAVASEPSMLAAAPKDLTIPPPSAEAPASTGGASSSFLHVLGGLGRWTSRQSATSRDGETQKKLDAMQKKIDAQQRKDEAALQKREETARKKEEALARKAALEKKREEMAQQRKRAALLKQQQRDAEKERQQQMKLERKEEALRAKQAKANEALIQAEAAQRQKALAEMDRKQRRLLAITPFQQRHPVLDHNLLTPVQRHMLLKVLVMMQMQREWLALGMPGNLGMYGFPFSQASALQQQTSWQQKLLRKENKEALPVPSVPTDEPLILRHLFQMHLRRFPGLRDAPLAYWQGRIQSIGEALVNCNLSTSKERGEMVLTHLFSLVATQYLGLFFARGVGVRGQHELRGPGIGDPGTEKWGVGKGWGAGTVKRGLARPYILTEQDYELVDSLMDDDYLTLWREAGRESERIQSDWNAFKETIIEQESGLEDMVDYLTVSHVGNLPVELQNAEEWVRIHVAQVLRWLLVVSPVADGLFQFVRVAHMLFPYWAVRQALMVTNAQTMVQLLVSILFSQPAGVDSLFQRIISHSIGKQATTLQKEQIDPLLQEISEPMLVHKVEAYVRNRTVEETYKMHTESDLQGDDILTTILLSTQAPQLDDAMQDHVLAMQAAFASSPYRTNLELAYPASMRSDKRASDTRPPWEATSHVKTQARTFALLKLLLRALLAKHDRVSLTKLLSSSLFVGFLKDSLTHIFYDGLRQVSKAADLGGRLGDLQKMLDDMIEMRKSSDNSEQRWIEWVARHHEFVYFFAHEMAPVLGPIWEWCQAALDFLSLSTSDPLHPDDRRAQDIEVNLDEMLQDKRLTDEDVEHILEELNALIQYSRWSKIRREMKYRCMFVQSRADQSQSLSGAADELVQDVQEPNHLLMELMESEHVAQFDGRCDDVRGSERDDLPWAFFDVPDPLGQSIRAEPLSEQHRIVRPRTILSSPSLVYTRKLQPLFCELLVAELPDWLDPELNGPPKVPPKQLAAVSKQWLRQTRAT</sequence>
<proteinExistence type="inferred from homology"/>
<evidence type="ECO:0000313" key="10">
    <source>
        <dbReference type="EMBL" id="WFD25692.1"/>
    </source>
</evidence>
<dbReference type="GO" id="GO:0016212">
    <property type="term" value="F:kynurenine-oxoglutarate transaminase activity"/>
    <property type="evidence" value="ECO:0007669"/>
    <property type="project" value="TreeGrafter"/>
</dbReference>
<dbReference type="EMBL" id="CP119892">
    <property type="protein sequence ID" value="WFD25692.1"/>
    <property type="molecule type" value="Genomic_DNA"/>
</dbReference>
<evidence type="ECO:0000259" key="8">
    <source>
        <dbReference type="Pfam" id="PF12825"/>
    </source>
</evidence>
<comment type="similarity">
    <text evidence="2">Belongs to the class-I pyridoxal-phosphate-dependent aminotransferase family.</text>
</comment>
<dbReference type="PANTHER" id="PTHR43807:SF20">
    <property type="entry name" value="FI04487P"/>
    <property type="match status" value="1"/>
</dbReference>
<organism evidence="10 11">
    <name type="scientific">Malassezia nana</name>
    <dbReference type="NCBI Taxonomy" id="180528"/>
    <lineage>
        <taxon>Eukaryota</taxon>
        <taxon>Fungi</taxon>
        <taxon>Dikarya</taxon>
        <taxon>Basidiomycota</taxon>
        <taxon>Ustilaginomycotina</taxon>
        <taxon>Malasseziomycetes</taxon>
        <taxon>Malasseziales</taxon>
        <taxon>Malasseziaceae</taxon>
        <taxon>Malassezia</taxon>
    </lineage>
</organism>
<evidence type="ECO:0000256" key="4">
    <source>
        <dbReference type="ARBA" id="ARBA00022679"/>
    </source>
</evidence>
<keyword evidence="3" id="KW-0032">Aminotransferase</keyword>
<feature type="domain" description="Aminotransferase class I/classII large" evidence="7">
    <location>
        <begin position="124"/>
        <end position="448"/>
    </location>
</feature>
<dbReference type="Pfam" id="PF00155">
    <property type="entry name" value="Aminotran_1_2"/>
    <property type="match status" value="1"/>
</dbReference>
<dbReference type="InterPro" id="IPR024554">
    <property type="entry name" value="LEC1-like_C"/>
</dbReference>
<feature type="compositionally biased region" description="Basic and acidic residues" evidence="6">
    <location>
        <begin position="494"/>
        <end position="506"/>
    </location>
</feature>
<name>A0AAF0EFX6_9BASI</name>
<dbReference type="InterPro" id="IPR004839">
    <property type="entry name" value="Aminotransferase_I/II_large"/>
</dbReference>
<feature type="compositionally biased region" description="Basic and acidic residues" evidence="6">
    <location>
        <begin position="791"/>
        <end position="802"/>
    </location>
</feature>
<dbReference type="GO" id="GO:0005739">
    <property type="term" value="C:mitochondrion"/>
    <property type="evidence" value="ECO:0007669"/>
    <property type="project" value="TreeGrafter"/>
</dbReference>
<dbReference type="Gene3D" id="3.40.640.10">
    <property type="entry name" value="Type I PLP-dependent aspartate aminotransferase-like (Major domain)"/>
    <property type="match status" value="1"/>
</dbReference>
<evidence type="ECO:0000256" key="3">
    <source>
        <dbReference type="ARBA" id="ARBA00022576"/>
    </source>
</evidence>
<dbReference type="InterPro" id="IPR051326">
    <property type="entry name" value="Kynurenine-oxoglutarate_AT"/>
</dbReference>
<dbReference type="Pfam" id="PF12828">
    <property type="entry name" value="PXB"/>
    <property type="match status" value="1"/>
</dbReference>
<keyword evidence="5" id="KW-0663">Pyridoxal phosphate</keyword>
<evidence type="ECO:0000256" key="5">
    <source>
        <dbReference type="ARBA" id="ARBA00022898"/>
    </source>
</evidence>
<comment type="cofactor">
    <cofactor evidence="1">
        <name>pyridoxal 5'-phosphate</name>
        <dbReference type="ChEBI" id="CHEBI:597326"/>
    </cofactor>
</comment>
<dbReference type="Pfam" id="PF12825">
    <property type="entry name" value="DUF3818"/>
    <property type="match status" value="1"/>
</dbReference>
<protein>
    <recommendedName>
        <fullName evidence="12">Aminotransferase class I/classII domain-containing protein</fullName>
    </recommendedName>
</protein>
<keyword evidence="11" id="KW-1185">Reference proteome</keyword>
<dbReference type="InterPro" id="IPR024555">
    <property type="entry name" value="PX-associated"/>
</dbReference>
<feature type="region of interest" description="Disordered" evidence="6">
    <location>
        <begin position="485"/>
        <end position="669"/>
    </location>
</feature>
<feature type="compositionally biased region" description="Basic residues" evidence="6">
    <location>
        <begin position="591"/>
        <end position="605"/>
    </location>
</feature>
<dbReference type="Gene3D" id="3.90.1150.10">
    <property type="entry name" value="Aspartate Aminotransferase, domain 1"/>
    <property type="match status" value="1"/>
</dbReference>
<dbReference type="SUPFAM" id="SSF53383">
    <property type="entry name" value="PLP-dependent transferases"/>
    <property type="match status" value="1"/>
</dbReference>
<feature type="compositionally biased region" description="Basic and acidic residues" evidence="6">
    <location>
        <begin position="725"/>
        <end position="780"/>
    </location>
</feature>
<dbReference type="PANTHER" id="PTHR43807">
    <property type="entry name" value="FI04487P"/>
    <property type="match status" value="1"/>
</dbReference>
<dbReference type="FunFam" id="3.40.640.10:FF:000024">
    <property type="entry name" value="Kynurenine--oxoglutarate transaminase 3"/>
    <property type="match status" value="1"/>
</dbReference>
<dbReference type="CDD" id="cd00609">
    <property type="entry name" value="AAT_like"/>
    <property type="match status" value="1"/>
</dbReference>
<dbReference type="InterPro" id="IPR015421">
    <property type="entry name" value="PyrdxlP-dep_Trfase_major"/>
</dbReference>
<dbReference type="InterPro" id="IPR015424">
    <property type="entry name" value="PyrdxlP-dep_Trfase"/>
</dbReference>
<dbReference type="GO" id="GO:0030170">
    <property type="term" value="F:pyridoxal phosphate binding"/>
    <property type="evidence" value="ECO:0007669"/>
    <property type="project" value="InterPro"/>
</dbReference>
<gene>
    <name evidence="10" type="ORF">MNAN1_000656</name>
</gene>
<evidence type="ECO:0000313" key="11">
    <source>
        <dbReference type="Proteomes" id="UP001213623"/>
    </source>
</evidence>
<feature type="compositionally biased region" description="Basic residues" evidence="6">
    <location>
        <begin position="617"/>
        <end position="627"/>
    </location>
</feature>
<evidence type="ECO:0000256" key="6">
    <source>
        <dbReference type="SAM" id="MobiDB-lite"/>
    </source>
</evidence>
<accession>A0AAF0EFX6</accession>
<evidence type="ECO:0000259" key="7">
    <source>
        <dbReference type="Pfam" id="PF00155"/>
    </source>
</evidence>
<evidence type="ECO:0000256" key="1">
    <source>
        <dbReference type="ARBA" id="ARBA00001933"/>
    </source>
</evidence>
<evidence type="ECO:0000259" key="9">
    <source>
        <dbReference type="Pfam" id="PF12828"/>
    </source>
</evidence>
<feature type="region of interest" description="Disordered" evidence="6">
    <location>
        <begin position="717"/>
        <end position="802"/>
    </location>
</feature>
<reference evidence="10" key="1">
    <citation type="submission" date="2023-03" db="EMBL/GenBank/DDBJ databases">
        <title>Mating type loci evolution in Malassezia.</title>
        <authorList>
            <person name="Coelho M.A."/>
        </authorList>
    </citation>
    <scope>NUCLEOTIDE SEQUENCE</scope>
    <source>
        <strain evidence="10">CBS 9557</strain>
    </source>
</reference>
<keyword evidence="4" id="KW-0808">Transferase</keyword>
<feature type="domain" description="PX-associated" evidence="9">
    <location>
        <begin position="862"/>
        <end position="1003"/>
    </location>
</feature>
<dbReference type="Proteomes" id="UP001213623">
    <property type="component" value="Chromosome 1"/>
</dbReference>
<evidence type="ECO:0008006" key="12">
    <source>
        <dbReference type="Google" id="ProtNLM"/>
    </source>
</evidence>
<feature type="domain" description="PX" evidence="8">
    <location>
        <begin position="1105"/>
        <end position="1441"/>
    </location>
</feature>
<evidence type="ECO:0000256" key="2">
    <source>
        <dbReference type="ARBA" id="ARBA00007441"/>
    </source>
</evidence>